<dbReference type="Gene3D" id="1.20.1600.10">
    <property type="entry name" value="Outer membrane efflux proteins (OEP)"/>
    <property type="match status" value="1"/>
</dbReference>
<comment type="subcellular location">
    <subcellularLocation>
        <location evidence="1">Cell outer membrane</location>
    </subcellularLocation>
</comment>
<accession>A0A7W5ZIC5</accession>
<keyword evidence="7" id="KW-0998">Cell outer membrane</keyword>
<comment type="similarity">
    <text evidence="2">Belongs to the outer membrane factor (OMF) (TC 1.B.17) family.</text>
</comment>
<dbReference type="GO" id="GO:0015288">
    <property type="term" value="F:porin activity"/>
    <property type="evidence" value="ECO:0007669"/>
    <property type="project" value="TreeGrafter"/>
</dbReference>
<evidence type="ECO:0000256" key="7">
    <source>
        <dbReference type="ARBA" id="ARBA00023237"/>
    </source>
</evidence>
<dbReference type="PANTHER" id="PTHR30026:SF20">
    <property type="entry name" value="OUTER MEMBRANE PROTEIN TOLC"/>
    <property type="match status" value="1"/>
</dbReference>
<keyword evidence="5" id="KW-0812">Transmembrane</keyword>
<dbReference type="InterPro" id="IPR003423">
    <property type="entry name" value="OMP_efflux"/>
</dbReference>
<dbReference type="GO" id="GO:0015562">
    <property type="term" value="F:efflux transmembrane transporter activity"/>
    <property type="evidence" value="ECO:0007669"/>
    <property type="project" value="InterPro"/>
</dbReference>
<evidence type="ECO:0000256" key="1">
    <source>
        <dbReference type="ARBA" id="ARBA00004442"/>
    </source>
</evidence>
<keyword evidence="3" id="KW-0813">Transport</keyword>
<keyword evidence="6" id="KW-0472">Membrane</keyword>
<dbReference type="AlphaFoldDB" id="A0A7W5ZIC5"/>
<dbReference type="GO" id="GO:0009279">
    <property type="term" value="C:cell outer membrane"/>
    <property type="evidence" value="ECO:0007669"/>
    <property type="project" value="UniProtKB-SubCell"/>
</dbReference>
<name>A0A7W5ZIC5_9BACT</name>
<dbReference type="SUPFAM" id="SSF56954">
    <property type="entry name" value="Outer membrane efflux proteins (OEP)"/>
    <property type="match status" value="1"/>
</dbReference>
<evidence type="ECO:0000256" key="5">
    <source>
        <dbReference type="ARBA" id="ARBA00022692"/>
    </source>
</evidence>
<keyword evidence="4" id="KW-1134">Transmembrane beta strand</keyword>
<feature type="signal peptide" evidence="8">
    <location>
        <begin position="1"/>
        <end position="20"/>
    </location>
</feature>
<evidence type="ECO:0000313" key="9">
    <source>
        <dbReference type="EMBL" id="MBB3837696.1"/>
    </source>
</evidence>
<evidence type="ECO:0000256" key="2">
    <source>
        <dbReference type="ARBA" id="ARBA00007613"/>
    </source>
</evidence>
<reference evidence="9 10" key="1">
    <citation type="submission" date="2020-08" db="EMBL/GenBank/DDBJ databases">
        <title>Genomic Encyclopedia of Type Strains, Phase IV (KMG-IV): sequencing the most valuable type-strain genomes for metagenomic binning, comparative biology and taxonomic classification.</title>
        <authorList>
            <person name="Goeker M."/>
        </authorList>
    </citation>
    <scope>NUCLEOTIDE SEQUENCE [LARGE SCALE GENOMIC DNA]</scope>
    <source>
        <strain evidence="9 10">DSM 17976</strain>
    </source>
</reference>
<evidence type="ECO:0000313" key="10">
    <source>
        <dbReference type="Proteomes" id="UP000541352"/>
    </source>
</evidence>
<evidence type="ECO:0000256" key="6">
    <source>
        <dbReference type="ARBA" id="ARBA00023136"/>
    </source>
</evidence>
<evidence type="ECO:0000256" key="4">
    <source>
        <dbReference type="ARBA" id="ARBA00022452"/>
    </source>
</evidence>
<dbReference type="InterPro" id="IPR051906">
    <property type="entry name" value="TolC-like"/>
</dbReference>
<dbReference type="RefSeq" id="WP_183972444.1">
    <property type="nucleotide sequence ID" value="NZ_JACIBY010000003.1"/>
</dbReference>
<sequence>MKKIAFFLLGIGLLPMAVNAQKLSLDDALKMAIDNRLELKNQQLQLRIVEGEEAKLRAKWLPQVNASADMRWNTQLQTSVFKNAPFANGQDVKLVLGVPFNNNVGLSAEQKVYDAASKYDRLINSETVEGQKITLEKQKIDIKQAVMEAYYAVLFNQERIALAEKAVVRAQAYWESGKTKWEKGTILKNDFERLQLDVNNAQTALTKAKQDLKVNQAYLLYQIGLKQTSVELTETLEKVLATSENTTPETALDTRPELKQEQSALRVNELLQQKQKSRLAPLVSAYGNYTALQLNDKFNPFSSGTWFPFNYVGLKLNIPLYDGKQTALLRNEYALKTQVNRNTIDKIKGDFEYEITNTTTVLTQEKANVLDTKKNVALAQQILETDRFRYEKGTLLLADLKNTEYSLQNAETNYLNSVYQFLIAHVRYKKAAGTL</sequence>
<evidence type="ECO:0000256" key="3">
    <source>
        <dbReference type="ARBA" id="ARBA00022448"/>
    </source>
</evidence>
<dbReference type="PANTHER" id="PTHR30026">
    <property type="entry name" value="OUTER MEMBRANE PROTEIN TOLC"/>
    <property type="match status" value="1"/>
</dbReference>
<keyword evidence="8" id="KW-0732">Signal</keyword>
<keyword evidence="10" id="KW-1185">Reference proteome</keyword>
<dbReference type="Proteomes" id="UP000541352">
    <property type="component" value="Unassembled WGS sequence"/>
</dbReference>
<evidence type="ECO:0000256" key="8">
    <source>
        <dbReference type="SAM" id="SignalP"/>
    </source>
</evidence>
<feature type="chain" id="PRO_5031272642" evidence="8">
    <location>
        <begin position="21"/>
        <end position="435"/>
    </location>
</feature>
<organism evidence="9 10">
    <name type="scientific">Runella defluvii</name>
    <dbReference type="NCBI Taxonomy" id="370973"/>
    <lineage>
        <taxon>Bacteria</taxon>
        <taxon>Pseudomonadati</taxon>
        <taxon>Bacteroidota</taxon>
        <taxon>Cytophagia</taxon>
        <taxon>Cytophagales</taxon>
        <taxon>Spirosomataceae</taxon>
        <taxon>Runella</taxon>
    </lineage>
</organism>
<dbReference type="EMBL" id="JACIBY010000003">
    <property type="protein sequence ID" value="MBB3837696.1"/>
    <property type="molecule type" value="Genomic_DNA"/>
</dbReference>
<gene>
    <name evidence="9" type="ORF">FHS57_001693</name>
</gene>
<protein>
    <submittedName>
        <fullName evidence="9">Outer membrane protein TolC</fullName>
    </submittedName>
</protein>
<dbReference type="GO" id="GO:1990281">
    <property type="term" value="C:efflux pump complex"/>
    <property type="evidence" value="ECO:0007669"/>
    <property type="project" value="TreeGrafter"/>
</dbReference>
<proteinExistence type="inferred from homology"/>
<dbReference type="Pfam" id="PF02321">
    <property type="entry name" value="OEP"/>
    <property type="match status" value="1"/>
</dbReference>
<comment type="caution">
    <text evidence="9">The sequence shown here is derived from an EMBL/GenBank/DDBJ whole genome shotgun (WGS) entry which is preliminary data.</text>
</comment>